<gene>
    <name evidence="1" type="ORF">Tci_671549</name>
</gene>
<reference evidence="1" key="1">
    <citation type="journal article" date="2019" name="Sci. Rep.">
        <title>Draft genome of Tanacetum cinerariifolium, the natural source of mosquito coil.</title>
        <authorList>
            <person name="Yamashiro T."/>
            <person name="Shiraishi A."/>
            <person name="Satake H."/>
            <person name="Nakayama K."/>
        </authorList>
    </citation>
    <scope>NUCLEOTIDE SEQUENCE</scope>
</reference>
<name>A0A699KKR3_TANCI</name>
<evidence type="ECO:0008006" key="2">
    <source>
        <dbReference type="Google" id="ProtNLM"/>
    </source>
</evidence>
<comment type="caution">
    <text evidence="1">The sequence shown here is derived from an EMBL/GenBank/DDBJ whole genome shotgun (WGS) entry which is preliminary data.</text>
</comment>
<organism evidence="1">
    <name type="scientific">Tanacetum cinerariifolium</name>
    <name type="common">Dalmatian daisy</name>
    <name type="synonym">Chrysanthemum cinerariifolium</name>
    <dbReference type="NCBI Taxonomy" id="118510"/>
    <lineage>
        <taxon>Eukaryota</taxon>
        <taxon>Viridiplantae</taxon>
        <taxon>Streptophyta</taxon>
        <taxon>Embryophyta</taxon>
        <taxon>Tracheophyta</taxon>
        <taxon>Spermatophyta</taxon>
        <taxon>Magnoliopsida</taxon>
        <taxon>eudicotyledons</taxon>
        <taxon>Gunneridae</taxon>
        <taxon>Pentapetalae</taxon>
        <taxon>asterids</taxon>
        <taxon>campanulids</taxon>
        <taxon>Asterales</taxon>
        <taxon>Asteraceae</taxon>
        <taxon>Asteroideae</taxon>
        <taxon>Anthemideae</taxon>
        <taxon>Anthemidinae</taxon>
        <taxon>Tanacetum</taxon>
    </lineage>
</organism>
<protein>
    <recommendedName>
        <fullName evidence="2">Zinc finger, CCHC-type</fullName>
    </recommendedName>
</protein>
<dbReference type="EMBL" id="BKCJ010529812">
    <property type="protein sequence ID" value="GFA99577.1"/>
    <property type="molecule type" value="Genomic_DNA"/>
</dbReference>
<sequence length="228" mass="25676">QLRIVLSIEDKLNYLEQPIPPALVAPAGQQVAPEILAAHNAWIKGSKEIAGLMLMTMKPEIQRKLETLHAHEMQEEGQSVSSYVLKMKGYIDNLERLGYPVTLGLGVSLILISLRKEYDGFVQNYNMHNMGKTVNELHAMLKLHQQTLPKNNASALNAMVKSRNVISIRNRNPKRLLGDRIIGMVKISKLMLPSPRFPLHLKGKIPQRTQSVMSVVRYDTGREIVLSI</sequence>
<feature type="non-terminal residue" evidence="1">
    <location>
        <position position="1"/>
    </location>
</feature>
<dbReference type="AlphaFoldDB" id="A0A699KKR3"/>
<proteinExistence type="predicted"/>
<accession>A0A699KKR3</accession>
<evidence type="ECO:0000313" key="1">
    <source>
        <dbReference type="EMBL" id="GFA99577.1"/>
    </source>
</evidence>